<keyword evidence="2" id="KW-1185">Reference proteome</keyword>
<dbReference type="GeneID" id="103544903"/>
<gene>
    <name evidence="3" type="primary">LOC103544903</name>
</gene>
<feature type="compositionally biased region" description="Low complexity" evidence="1">
    <location>
        <begin position="360"/>
        <end position="371"/>
    </location>
</feature>
<evidence type="ECO:0000313" key="3">
    <source>
        <dbReference type="RefSeq" id="XP_070487716.1"/>
    </source>
</evidence>
<accession>A0ABM4QE46</accession>
<evidence type="ECO:0000313" key="2">
    <source>
        <dbReference type="Proteomes" id="UP001652662"/>
    </source>
</evidence>
<feature type="region of interest" description="Disordered" evidence="1">
    <location>
        <begin position="142"/>
        <end position="167"/>
    </location>
</feature>
<feature type="region of interest" description="Disordered" evidence="1">
    <location>
        <begin position="55"/>
        <end position="103"/>
    </location>
</feature>
<organism evidence="2 3">
    <name type="scientific">Equus przewalskii</name>
    <name type="common">Przewalski's horse</name>
    <name type="synonym">Equus caballus przewalskii</name>
    <dbReference type="NCBI Taxonomy" id="9798"/>
    <lineage>
        <taxon>Eukaryota</taxon>
        <taxon>Metazoa</taxon>
        <taxon>Chordata</taxon>
        <taxon>Craniata</taxon>
        <taxon>Vertebrata</taxon>
        <taxon>Euteleostomi</taxon>
        <taxon>Mammalia</taxon>
        <taxon>Eutheria</taxon>
        <taxon>Laurasiatheria</taxon>
        <taxon>Perissodactyla</taxon>
        <taxon>Equidae</taxon>
        <taxon>Equus</taxon>
    </lineage>
</organism>
<dbReference type="Proteomes" id="UP001652662">
    <property type="component" value="Chromosome 8"/>
</dbReference>
<reference evidence="3" key="1">
    <citation type="submission" date="2025-08" db="UniProtKB">
        <authorList>
            <consortium name="RefSeq"/>
        </authorList>
    </citation>
    <scope>IDENTIFICATION</scope>
    <source>
        <tissue evidence="3">Blood</tissue>
    </source>
</reference>
<proteinExistence type="predicted"/>
<name>A0ABM4QE46_EQUPR</name>
<dbReference type="RefSeq" id="XP_070487716.1">
    <property type="nucleotide sequence ID" value="XM_070631615.1"/>
</dbReference>
<protein>
    <submittedName>
        <fullName evidence="3">Uncharacterized protein isoform X1</fullName>
    </submittedName>
</protein>
<evidence type="ECO:0000256" key="1">
    <source>
        <dbReference type="SAM" id="MobiDB-lite"/>
    </source>
</evidence>
<feature type="region of interest" description="Disordered" evidence="1">
    <location>
        <begin position="339"/>
        <end position="394"/>
    </location>
</feature>
<sequence length="394" mass="42308">MEDRQTKPMVVAASGERAAERGVGPGGDENGWKMPLEMGRCEPCSGAWGKQDWAASQWDFSSPPLVGPRSSCAGRPQRTQTKPRDSQKLQATSSGAVQEGGAPPLPGFCVVPAAQWEQGVPGSHGSGHYQPVSSRVRLRHHDVPWGPQHDGPGQGQSRRAVDSGGQGVPSPWKLCVPACHRVCSAEPLHQPSAKDMGTSCQEELSKVEEVHQRPVGEQEAAGEGGGTFYVDQPGDGPHRCPEGAHPLPWHIPQLPTAAEDTNMEDYLEEFKVTEQSCSRRQSIFTTLRLRSDLGPGSRPWSPSARMRATACPATWSPQERAGKMRRFFLPREENRASLSSGLVTRPLTQNPATVADPGPSNSSSAACSSAAGTRLGNTRGPRPAPPMLMGRRTF</sequence>
<feature type="compositionally biased region" description="Polar residues" evidence="1">
    <location>
        <begin position="339"/>
        <end position="352"/>
    </location>
</feature>
<feature type="region of interest" description="Disordered" evidence="1">
    <location>
        <begin position="1"/>
        <end position="34"/>
    </location>
</feature>